<organism evidence="1 2">
    <name type="scientific">Dallia pectoralis</name>
    <name type="common">Alaska blackfish</name>
    <dbReference type="NCBI Taxonomy" id="75939"/>
    <lineage>
        <taxon>Eukaryota</taxon>
        <taxon>Metazoa</taxon>
        <taxon>Chordata</taxon>
        <taxon>Craniata</taxon>
        <taxon>Vertebrata</taxon>
        <taxon>Euteleostomi</taxon>
        <taxon>Actinopterygii</taxon>
        <taxon>Neopterygii</taxon>
        <taxon>Teleostei</taxon>
        <taxon>Protacanthopterygii</taxon>
        <taxon>Esociformes</taxon>
        <taxon>Umbridae</taxon>
        <taxon>Dallia</taxon>
    </lineage>
</organism>
<protein>
    <submittedName>
        <fullName evidence="1">Uncharacterized protein</fullName>
    </submittedName>
</protein>
<accession>A0ACC2G8N2</accession>
<comment type="caution">
    <text evidence="1">The sequence shown here is derived from an EMBL/GenBank/DDBJ whole genome shotgun (WGS) entry which is preliminary data.</text>
</comment>
<gene>
    <name evidence="1" type="ORF">DPEC_G00201530</name>
</gene>
<dbReference type="Proteomes" id="UP001157502">
    <property type="component" value="Chromosome 16"/>
</dbReference>
<sequence length="171" mass="19518">MVTWQKDRQEQHEDVEIGETLPNSDGTFQKSVQLTVKPEEWKNHKYQCVVQISGIQEDFIKDLTEDKIQTNRRKNARDVNYHKHTGLFIGVGVALLLVTAAFIWVVIWKKKSMESEQKNVLINVLRDEDPVEFLEDRGDVLSGLGVASDVAFNNSSLEALGRAENNRENAH</sequence>
<evidence type="ECO:0000313" key="2">
    <source>
        <dbReference type="Proteomes" id="UP001157502"/>
    </source>
</evidence>
<name>A0ACC2G8N2_DALPE</name>
<keyword evidence="2" id="KW-1185">Reference proteome</keyword>
<dbReference type="EMBL" id="CM055743">
    <property type="protein sequence ID" value="KAJ8000118.1"/>
    <property type="molecule type" value="Genomic_DNA"/>
</dbReference>
<evidence type="ECO:0000313" key="1">
    <source>
        <dbReference type="EMBL" id="KAJ8000118.1"/>
    </source>
</evidence>
<proteinExistence type="predicted"/>
<reference evidence="1" key="1">
    <citation type="submission" date="2021-05" db="EMBL/GenBank/DDBJ databases">
        <authorList>
            <person name="Pan Q."/>
            <person name="Jouanno E."/>
            <person name="Zahm M."/>
            <person name="Klopp C."/>
            <person name="Cabau C."/>
            <person name="Louis A."/>
            <person name="Berthelot C."/>
            <person name="Parey E."/>
            <person name="Roest Crollius H."/>
            <person name="Montfort J."/>
            <person name="Robinson-Rechavi M."/>
            <person name="Bouchez O."/>
            <person name="Lampietro C."/>
            <person name="Lopez Roques C."/>
            <person name="Donnadieu C."/>
            <person name="Postlethwait J."/>
            <person name="Bobe J."/>
            <person name="Dillon D."/>
            <person name="Chandos A."/>
            <person name="von Hippel F."/>
            <person name="Guiguen Y."/>
        </authorList>
    </citation>
    <scope>NUCLEOTIDE SEQUENCE</scope>
    <source>
        <strain evidence="1">YG-Jan2019</strain>
    </source>
</reference>